<dbReference type="InterPro" id="IPR029787">
    <property type="entry name" value="Nucleotide_cyclase"/>
</dbReference>
<evidence type="ECO:0000313" key="5">
    <source>
        <dbReference type="Proteomes" id="UP000198795"/>
    </source>
</evidence>
<evidence type="ECO:0000259" key="3">
    <source>
        <dbReference type="PROSITE" id="PS50887"/>
    </source>
</evidence>
<evidence type="ECO:0000313" key="4">
    <source>
        <dbReference type="EMBL" id="SDO45406.1"/>
    </source>
</evidence>
<comment type="catalytic activity">
    <reaction evidence="2">
        <text>2 GTP = 3',3'-c-di-GMP + 2 diphosphate</text>
        <dbReference type="Rhea" id="RHEA:24898"/>
        <dbReference type="ChEBI" id="CHEBI:33019"/>
        <dbReference type="ChEBI" id="CHEBI:37565"/>
        <dbReference type="ChEBI" id="CHEBI:58805"/>
        <dbReference type="EC" id="2.7.7.65"/>
    </reaction>
</comment>
<dbReference type="InterPro" id="IPR035965">
    <property type="entry name" value="PAS-like_dom_sf"/>
</dbReference>
<evidence type="ECO:0000256" key="1">
    <source>
        <dbReference type="ARBA" id="ARBA00012528"/>
    </source>
</evidence>
<dbReference type="CDD" id="cd01949">
    <property type="entry name" value="GGDEF"/>
    <property type="match status" value="1"/>
</dbReference>
<reference evidence="4 5" key="1">
    <citation type="submission" date="2016-10" db="EMBL/GenBank/DDBJ databases">
        <authorList>
            <person name="Varghese N."/>
            <person name="Submissions S."/>
        </authorList>
    </citation>
    <scope>NUCLEOTIDE SEQUENCE [LARGE SCALE GENOMIC DNA]</scope>
    <source>
        <strain evidence="4 5">CGMCC 1.6497</strain>
    </source>
</reference>
<protein>
    <recommendedName>
        <fullName evidence="1">diguanylate cyclase</fullName>
        <ecNumber evidence="1">2.7.7.65</ecNumber>
    </recommendedName>
</protein>
<evidence type="ECO:0000256" key="2">
    <source>
        <dbReference type="ARBA" id="ARBA00034247"/>
    </source>
</evidence>
<dbReference type="SMART" id="SM00267">
    <property type="entry name" value="GGDEF"/>
    <property type="match status" value="1"/>
</dbReference>
<dbReference type="PANTHER" id="PTHR45138:SF9">
    <property type="entry name" value="DIGUANYLATE CYCLASE DGCM-RELATED"/>
    <property type="match status" value="1"/>
</dbReference>
<dbReference type="SUPFAM" id="SSF55785">
    <property type="entry name" value="PYP-like sensor domain (PAS domain)"/>
    <property type="match status" value="1"/>
</dbReference>
<dbReference type="PROSITE" id="PS50887">
    <property type="entry name" value="GGDEF"/>
    <property type="match status" value="1"/>
</dbReference>
<organism evidence="4 5">
    <name type="scientific">Filomicrobium insigne</name>
    <dbReference type="NCBI Taxonomy" id="418854"/>
    <lineage>
        <taxon>Bacteria</taxon>
        <taxon>Pseudomonadati</taxon>
        <taxon>Pseudomonadota</taxon>
        <taxon>Alphaproteobacteria</taxon>
        <taxon>Hyphomicrobiales</taxon>
        <taxon>Hyphomicrobiaceae</taxon>
        <taxon>Filomicrobium</taxon>
    </lineage>
</organism>
<dbReference type="Gene3D" id="3.30.450.20">
    <property type="entry name" value="PAS domain"/>
    <property type="match status" value="1"/>
</dbReference>
<dbReference type="RefSeq" id="WP_090227219.1">
    <property type="nucleotide sequence ID" value="NZ_FNJC01000001.1"/>
</dbReference>
<dbReference type="InterPro" id="IPR043128">
    <property type="entry name" value="Rev_trsase/Diguanyl_cyclase"/>
</dbReference>
<dbReference type="PANTHER" id="PTHR45138">
    <property type="entry name" value="REGULATORY COMPONENTS OF SENSORY TRANSDUCTION SYSTEM"/>
    <property type="match status" value="1"/>
</dbReference>
<dbReference type="InterPro" id="IPR000160">
    <property type="entry name" value="GGDEF_dom"/>
</dbReference>
<keyword evidence="5" id="KW-1185">Reference proteome</keyword>
<dbReference type="Proteomes" id="UP000198795">
    <property type="component" value="Unassembled WGS sequence"/>
</dbReference>
<dbReference type="PROSITE" id="PS50231">
    <property type="entry name" value="RICIN_B_LECTIN"/>
    <property type="match status" value="1"/>
</dbReference>
<dbReference type="NCBIfam" id="TIGR00254">
    <property type="entry name" value="GGDEF"/>
    <property type="match status" value="1"/>
</dbReference>
<dbReference type="Pfam" id="PF00990">
    <property type="entry name" value="GGDEF"/>
    <property type="match status" value="1"/>
</dbReference>
<gene>
    <name evidence="4" type="ORF">SAMN04488061_1220</name>
</gene>
<dbReference type="InterPro" id="IPR050469">
    <property type="entry name" value="Diguanylate_Cyclase"/>
</dbReference>
<dbReference type="Gene3D" id="3.30.70.270">
    <property type="match status" value="1"/>
</dbReference>
<dbReference type="SUPFAM" id="SSF55073">
    <property type="entry name" value="Nucleotide cyclase"/>
    <property type="match status" value="1"/>
</dbReference>
<sequence>MHTISDHAFAGAVLDALTAHICVVNLEGNIVAENESWRRFAGKNGGYRTFVGTNYIDVCMTAQGSNSESAARFGKALRDVLTGKRQRYRAEYPCHSPTRQRWFLGTVTPLLEPGNRGERSTVKGAVVSHFDITARRLLQRRFKKLSETDELTGLHNRRKFFSKVLDAWKVLKLRGKPASVVLADLDNFKNINDTFGHDAGDQALRFAAGQLRQALRRRDVLARIGGEEFAILLPSTDEWGAVMLAERMRKLIAAAPVEAGSASFPIAASFGVAMISPYDVDAVAAVARADKALYRAKIEGRNRVRVYADPIVQESAMAIGLGSGC</sequence>
<accession>A0A1H0JNV1</accession>
<name>A0A1H0JNV1_9HYPH</name>
<dbReference type="EMBL" id="FNJC01000001">
    <property type="protein sequence ID" value="SDO45406.1"/>
    <property type="molecule type" value="Genomic_DNA"/>
</dbReference>
<proteinExistence type="predicted"/>
<feature type="domain" description="GGDEF" evidence="3">
    <location>
        <begin position="176"/>
        <end position="309"/>
    </location>
</feature>
<dbReference type="EC" id="2.7.7.65" evidence="1"/>
<comment type="caution">
    <text evidence="4">The sequence shown here is derived from an EMBL/GenBank/DDBJ whole genome shotgun (WGS) entry which is preliminary data.</text>
</comment>